<sequence length="94" mass="10879">MTIMQLISEWLENLGPEMVKARQFLSPVAAKFAERIGVSRQTLDQWEKKEYKGCGMQTYIKVIKALENEPIFSQPPNINVMYKNDDINEEGQND</sequence>
<dbReference type="InterPro" id="IPR010982">
    <property type="entry name" value="Lambda_DNA-bd_dom_sf"/>
</dbReference>
<dbReference type="Gene3D" id="1.10.260.40">
    <property type="entry name" value="lambda repressor-like DNA-binding domains"/>
    <property type="match status" value="1"/>
</dbReference>
<dbReference type="Proteomes" id="UP000473574">
    <property type="component" value="Unassembled WGS sequence"/>
</dbReference>
<reference evidence="1 2" key="1">
    <citation type="journal article" date="2020" name="Microb. Ecol.">
        <title>Ecogenomics of the Marine Benthic Filamentous Cyanobacterium Adonisia.</title>
        <authorList>
            <person name="Walter J.M."/>
            <person name="Coutinho F.H."/>
            <person name="Leomil L."/>
            <person name="Hargreaves P.I."/>
            <person name="Campeao M.E."/>
            <person name="Vieira V.V."/>
            <person name="Silva B.S."/>
            <person name="Fistarol G.O."/>
            <person name="Salomon P.S."/>
            <person name="Sawabe T."/>
            <person name="Mino S."/>
            <person name="Hosokawa M."/>
            <person name="Miyashita H."/>
            <person name="Maruyama F."/>
            <person name="van Verk M.C."/>
            <person name="Dutilh B.E."/>
            <person name="Thompson C.C."/>
            <person name="Thompson F.L."/>
        </authorList>
    </citation>
    <scope>NUCLEOTIDE SEQUENCE [LARGE SCALE GENOMIC DNA]</scope>
    <source>
        <strain evidence="1 2">CCMR0082</strain>
    </source>
</reference>
<dbReference type="AlphaFoldDB" id="A0A6M0S1A6"/>
<organism evidence="1 2">
    <name type="scientific">Adonisia turfae CCMR0082</name>
    <dbReference type="NCBI Taxonomy" id="2304604"/>
    <lineage>
        <taxon>Bacteria</taxon>
        <taxon>Bacillati</taxon>
        <taxon>Cyanobacteriota</taxon>
        <taxon>Adonisia</taxon>
        <taxon>Adonisia turfae</taxon>
    </lineage>
</organism>
<dbReference type="GO" id="GO:0003677">
    <property type="term" value="F:DNA binding"/>
    <property type="evidence" value="ECO:0007669"/>
    <property type="project" value="InterPro"/>
</dbReference>
<proteinExistence type="predicted"/>
<gene>
    <name evidence="1" type="ORF">D0962_05625</name>
</gene>
<evidence type="ECO:0000313" key="2">
    <source>
        <dbReference type="Proteomes" id="UP000473574"/>
    </source>
</evidence>
<accession>A0A6M0S1A6</accession>
<dbReference type="EMBL" id="QZCE01000001">
    <property type="protein sequence ID" value="NEZ62259.1"/>
    <property type="molecule type" value="Genomic_DNA"/>
</dbReference>
<evidence type="ECO:0000313" key="1">
    <source>
        <dbReference type="EMBL" id="NEZ62259.1"/>
    </source>
</evidence>
<name>A0A6M0S1A6_9CYAN</name>
<dbReference type="InterPro" id="IPR001387">
    <property type="entry name" value="Cro/C1-type_HTH"/>
</dbReference>
<dbReference type="CDD" id="cd00093">
    <property type="entry name" value="HTH_XRE"/>
    <property type="match status" value="1"/>
</dbReference>
<protein>
    <submittedName>
        <fullName evidence="1">Uncharacterized protein</fullName>
    </submittedName>
</protein>
<comment type="caution">
    <text evidence="1">The sequence shown here is derived from an EMBL/GenBank/DDBJ whole genome shotgun (WGS) entry which is preliminary data.</text>
</comment>
<dbReference type="SUPFAM" id="SSF47413">
    <property type="entry name" value="lambda repressor-like DNA-binding domains"/>
    <property type="match status" value="1"/>
</dbReference>